<dbReference type="PANTHER" id="PTHR13326:SF21">
    <property type="entry name" value="PSEUDOURIDYLATE SYNTHASE PUS7L"/>
    <property type="match status" value="1"/>
</dbReference>
<keyword evidence="4" id="KW-0812">Transmembrane</keyword>
<keyword evidence="2" id="KW-0819">tRNA processing</keyword>
<protein>
    <submittedName>
        <fullName evidence="6">tRNA pseudouridine synthase D</fullName>
        <ecNumber evidence="6">5.4.99.27</ecNumber>
    </submittedName>
</protein>
<dbReference type="GO" id="GO:0008033">
    <property type="term" value="P:tRNA processing"/>
    <property type="evidence" value="ECO:0007669"/>
    <property type="project" value="UniProtKB-KW"/>
</dbReference>
<dbReference type="AlphaFoldDB" id="A0A1P8WHG6"/>
<dbReference type="OrthoDB" id="1550679at2"/>
<dbReference type="EMBL" id="CP017641">
    <property type="protein sequence ID" value="APZ93467.1"/>
    <property type="molecule type" value="Genomic_DNA"/>
</dbReference>
<dbReference type="Gene3D" id="3.30.2350.20">
    <property type="entry name" value="TruD, catalytic domain"/>
    <property type="match status" value="2"/>
</dbReference>
<evidence type="ECO:0000313" key="6">
    <source>
        <dbReference type="EMBL" id="APZ93467.1"/>
    </source>
</evidence>
<dbReference type="SUPFAM" id="SSF55120">
    <property type="entry name" value="Pseudouridine synthase"/>
    <property type="match status" value="1"/>
</dbReference>
<keyword evidence="3 6" id="KW-0413">Isomerase</keyword>
<dbReference type="KEGG" id="fmr:Fuma_03085"/>
<evidence type="ECO:0000256" key="3">
    <source>
        <dbReference type="ARBA" id="ARBA00023235"/>
    </source>
</evidence>
<sequence>MKLKCIPEDFVVTEISHRQPSAGPFSLYRMEKRSIGTPEALQIVQRSWNLSPQQLSHAGMKDRHAVTSQLVTIRNGPKAPFAHDLFDLQHLGQTDSAIGAADIGGNRFEIVLRSLASDDVSRIQSRTDHVAAHGFPNYFDEQRFGSLGPSLEFVAAKWCLKDYERALWLAIAEYNSHDDADARTQKQILRDLWGQWPECKQQLNRSHRRSIVTYLVDHPTNFRKAFALLNEGLRGIYLSAFQSAVWNRMASASMVAASDAVYMQIGDTQGDCTLSHLPNRTFARYVSSQAALSLLFLIPTLAVDSFFRRLNAVRRRMLKFISAWPLRILD</sequence>
<keyword evidence="7" id="KW-1185">Reference proteome</keyword>
<dbReference type="InterPro" id="IPR011760">
    <property type="entry name" value="PsdUridine_synth_TruD_insert"/>
</dbReference>
<dbReference type="PROSITE" id="PS01268">
    <property type="entry name" value="UPF0024"/>
    <property type="match status" value="1"/>
</dbReference>
<proteinExistence type="inferred from homology"/>
<reference evidence="6 7" key="1">
    <citation type="journal article" date="2016" name="Front. Microbiol.">
        <title>Fuerstia marisgermanicae gen. nov., sp. nov., an Unusual Member of the Phylum Planctomycetes from the German Wadden Sea.</title>
        <authorList>
            <person name="Kohn T."/>
            <person name="Heuer A."/>
            <person name="Jogler M."/>
            <person name="Vollmers J."/>
            <person name="Boedeker C."/>
            <person name="Bunk B."/>
            <person name="Rast P."/>
            <person name="Borchert D."/>
            <person name="Glockner I."/>
            <person name="Freese H.M."/>
            <person name="Klenk H.P."/>
            <person name="Overmann J."/>
            <person name="Kaster A.K."/>
            <person name="Rohde M."/>
            <person name="Wiegand S."/>
            <person name="Jogler C."/>
        </authorList>
    </citation>
    <scope>NUCLEOTIDE SEQUENCE [LARGE SCALE GENOMIC DNA]</scope>
    <source>
        <strain evidence="6 7">NH11</strain>
    </source>
</reference>
<dbReference type="PROSITE" id="PS50984">
    <property type="entry name" value="TRUD"/>
    <property type="match status" value="1"/>
</dbReference>
<organism evidence="6 7">
    <name type="scientific">Fuerstiella marisgermanici</name>
    <dbReference type="NCBI Taxonomy" id="1891926"/>
    <lineage>
        <taxon>Bacteria</taxon>
        <taxon>Pseudomonadati</taxon>
        <taxon>Planctomycetota</taxon>
        <taxon>Planctomycetia</taxon>
        <taxon>Planctomycetales</taxon>
        <taxon>Planctomycetaceae</taxon>
        <taxon>Fuerstiella</taxon>
    </lineage>
</organism>
<dbReference type="GO" id="GO:0003723">
    <property type="term" value="F:RNA binding"/>
    <property type="evidence" value="ECO:0007669"/>
    <property type="project" value="InterPro"/>
</dbReference>
<evidence type="ECO:0000259" key="5">
    <source>
        <dbReference type="PROSITE" id="PS50984"/>
    </source>
</evidence>
<dbReference type="InterPro" id="IPR042214">
    <property type="entry name" value="TruD_catalytic"/>
</dbReference>
<dbReference type="EC" id="5.4.99.27" evidence="6"/>
<evidence type="ECO:0000256" key="1">
    <source>
        <dbReference type="ARBA" id="ARBA00007953"/>
    </source>
</evidence>
<dbReference type="InterPro" id="IPR020103">
    <property type="entry name" value="PsdUridine_synth_cat_dom_sf"/>
</dbReference>
<keyword evidence="4" id="KW-0472">Membrane</keyword>
<dbReference type="GO" id="GO:0001522">
    <property type="term" value="P:pseudouridine synthesis"/>
    <property type="evidence" value="ECO:0007669"/>
    <property type="project" value="InterPro"/>
</dbReference>
<evidence type="ECO:0000256" key="4">
    <source>
        <dbReference type="SAM" id="Phobius"/>
    </source>
</evidence>
<dbReference type="InterPro" id="IPR020119">
    <property type="entry name" value="PsdUridine_synth_TruD_CS"/>
</dbReference>
<dbReference type="PANTHER" id="PTHR13326">
    <property type="entry name" value="TRNA PSEUDOURIDINE SYNTHASE D"/>
    <property type="match status" value="1"/>
</dbReference>
<comment type="similarity">
    <text evidence="1">Belongs to the pseudouridine synthase TruD family.</text>
</comment>
<dbReference type="Pfam" id="PF01142">
    <property type="entry name" value="TruD"/>
    <property type="match status" value="1"/>
</dbReference>
<dbReference type="Proteomes" id="UP000187735">
    <property type="component" value="Chromosome"/>
</dbReference>
<keyword evidence="4" id="KW-1133">Transmembrane helix</keyword>
<feature type="transmembrane region" description="Helical" evidence="4">
    <location>
        <begin position="290"/>
        <end position="307"/>
    </location>
</feature>
<evidence type="ECO:0000313" key="7">
    <source>
        <dbReference type="Proteomes" id="UP000187735"/>
    </source>
</evidence>
<dbReference type="STRING" id="1891926.Fuma_03085"/>
<accession>A0A1P8WHG6</accession>
<name>A0A1P8WHG6_9PLAN</name>
<dbReference type="GO" id="GO:0160150">
    <property type="term" value="F:tRNA pseudouridine(13) synthase activity"/>
    <property type="evidence" value="ECO:0007669"/>
    <property type="project" value="UniProtKB-EC"/>
</dbReference>
<evidence type="ECO:0000256" key="2">
    <source>
        <dbReference type="ARBA" id="ARBA00022694"/>
    </source>
</evidence>
<dbReference type="InterPro" id="IPR001656">
    <property type="entry name" value="PsdUridine_synth_TruD"/>
</dbReference>
<gene>
    <name evidence="6" type="primary">truD_2</name>
    <name evidence="6" type="ORF">Fuma_03085</name>
</gene>
<feature type="domain" description="TRUD" evidence="5">
    <location>
        <begin position="134"/>
        <end position="330"/>
    </location>
</feature>